<sequence length="89" mass="9722">SAPGASSDKLMTLVDLQKACGSWELTDALAACLNVSKDVLVNAKPQSIPDLGSDIWATVLVLVWLSGKLFNREDEWEMIANKSKCWLKS</sequence>
<protein>
    <submittedName>
        <fullName evidence="1">Uncharacterized protein</fullName>
    </submittedName>
</protein>
<feature type="non-terminal residue" evidence="1">
    <location>
        <position position="89"/>
    </location>
</feature>
<dbReference type="AlphaFoldDB" id="A7RNW4"/>
<dbReference type="PANTHER" id="PTHR45737">
    <property type="entry name" value="VON WILLEBRAND FACTOR A DOMAIN-CONTAINING PROTEIN 5A"/>
    <property type="match status" value="1"/>
</dbReference>
<dbReference type="Proteomes" id="UP000001593">
    <property type="component" value="Unassembled WGS sequence"/>
</dbReference>
<feature type="non-terminal residue" evidence="1">
    <location>
        <position position="1"/>
    </location>
</feature>
<name>A7RNW4_NEMVE</name>
<organism evidence="1 2">
    <name type="scientific">Nematostella vectensis</name>
    <name type="common">Starlet sea anemone</name>
    <dbReference type="NCBI Taxonomy" id="45351"/>
    <lineage>
        <taxon>Eukaryota</taxon>
        <taxon>Metazoa</taxon>
        <taxon>Cnidaria</taxon>
        <taxon>Anthozoa</taxon>
        <taxon>Hexacorallia</taxon>
        <taxon>Actiniaria</taxon>
        <taxon>Edwardsiidae</taxon>
        <taxon>Nematostella</taxon>
    </lineage>
</organism>
<dbReference type="PhylomeDB" id="A7RNW4"/>
<proteinExistence type="predicted"/>
<dbReference type="OMA" id="NTCVTEC"/>
<dbReference type="PANTHER" id="PTHR45737:SF6">
    <property type="entry name" value="VON WILLEBRAND FACTOR A DOMAIN-CONTAINING PROTEIN 5A"/>
    <property type="match status" value="1"/>
</dbReference>
<accession>A7RNW4</accession>
<keyword evidence="2" id="KW-1185">Reference proteome</keyword>
<dbReference type="InParanoid" id="A7RNW4"/>
<reference evidence="1 2" key="1">
    <citation type="journal article" date="2007" name="Science">
        <title>Sea anemone genome reveals ancestral eumetazoan gene repertoire and genomic organization.</title>
        <authorList>
            <person name="Putnam N.H."/>
            <person name="Srivastava M."/>
            <person name="Hellsten U."/>
            <person name="Dirks B."/>
            <person name="Chapman J."/>
            <person name="Salamov A."/>
            <person name="Terry A."/>
            <person name="Shapiro H."/>
            <person name="Lindquist E."/>
            <person name="Kapitonov V.V."/>
            <person name="Jurka J."/>
            <person name="Genikhovich G."/>
            <person name="Grigoriev I.V."/>
            <person name="Lucas S.M."/>
            <person name="Steele R.E."/>
            <person name="Finnerty J.R."/>
            <person name="Technau U."/>
            <person name="Martindale M.Q."/>
            <person name="Rokhsar D.S."/>
        </authorList>
    </citation>
    <scope>NUCLEOTIDE SEQUENCE [LARGE SCALE GENOMIC DNA]</scope>
    <source>
        <strain evidence="2">CH2 X CH6</strain>
    </source>
</reference>
<dbReference type="EMBL" id="DS469524">
    <property type="protein sequence ID" value="EDO46746.1"/>
    <property type="molecule type" value="Genomic_DNA"/>
</dbReference>
<evidence type="ECO:0000313" key="1">
    <source>
        <dbReference type="EMBL" id="EDO46746.1"/>
    </source>
</evidence>
<dbReference type="HOGENOM" id="CLU_153304_1_0_1"/>
<gene>
    <name evidence="1" type="ORF">NEMVEDRAFT_v1g39443</name>
</gene>
<dbReference type="STRING" id="45351.A7RNW4"/>
<evidence type="ECO:0000313" key="2">
    <source>
        <dbReference type="Proteomes" id="UP000001593"/>
    </source>
</evidence>